<dbReference type="PROSITE" id="PS51257">
    <property type="entry name" value="PROKAR_LIPOPROTEIN"/>
    <property type="match status" value="1"/>
</dbReference>
<accession>A0A3L8GL80</accession>
<sequence>MVKHMKMKKILVASMAFLSTVVLVACASTATNTSKKDAWEAYKAKKEITVGFDNTFVPMGFKDESGKNTGFDIDLAKAVFKEYGIKVTFQPINWDLKETELKNGKIDMIWNGYSMNPERQKKVAFSNPYMKNEQVLVSKKSSHMTSFGDMKAKVLGAQSGSSGYDAFTRHPKVLKDIVKDNDARQYETFTQAFIDLKNNRIDGLLIDKVYANYYLKQEKELENYTILASEYKGENFAVGVRKEDKTLLKNINKGLKKLYQEGKFQAISEKWFGTDVAAEDIKN</sequence>
<reference evidence="4 5" key="1">
    <citation type="submission" date="2018-06" db="EMBL/GenBank/DDBJ databases">
        <title>Mutators as drivers of adaptation in pathogenic bacteria and a risk factor for host jumps and vaccine escape.</title>
        <authorList>
            <person name="Barnes A.C."/>
            <person name="Silayeva O."/>
        </authorList>
    </citation>
    <scope>NUCLEOTIDE SEQUENCE [LARGE SCALE GENOMIC DNA]</scope>
    <source>
        <strain evidence="4 5">QMA0445</strain>
    </source>
</reference>
<dbReference type="PANTHER" id="PTHR35936:SF34">
    <property type="entry name" value="ABC TRANSPORTER EXTRACELLULAR-BINDING PROTEIN YCKB-RELATED"/>
    <property type="match status" value="1"/>
</dbReference>
<dbReference type="Proteomes" id="UP000269148">
    <property type="component" value="Unassembled WGS sequence"/>
</dbReference>
<dbReference type="InterPro" id="IPR001638">
    <property type="entry name" value="Solute-binding_3/MltF_N"/>
</dbReference>
<dbReference type="CDD" id="cd00996">
    <property type="entry name" value="PBP2_AatB_like"/>
    <property type="match status" value="1"/>
</dbReference>
<dbReference type="STRING" id="1346.BMF34_04385"/>
<evidence type="ECO:0000256" key="1">
    <source>
        <dbReference type="ARBA" id="ARBA00022729"/>
    </source>
</evidence>
<name>A0A3L8GL80_STRIN</name>
<evidence type="ECO:0000256" key="2">
    <source>
        <dbReference type="SAM" id="SignalP"/>
    </source>
</evidence>
<dbReference type="AlphaFoldDB" id="A0A3L8GL80"/>
<feature type="signal peptide" evidence="2">
    <location>
        <begin position="1"/>
        <end position="27"/>
    </location>
</feature>
<evidence type="ECO:0000259" key="3">
    <source>
        <dbReference type="SMART" id="SM00062"/>
    </source>
</evidence>
<evidence type="ECO:0000313" key="4">
    <source>
        <dbReference type="EMBL" id="RLU57188.1"/>
    </source>
</evidence>
<evidence type="ECO:0000313" key="5">
    <source>
        <dbReference type="Proteomes" id="UP000269148"/>
    </source>
</evidence>
<dbReference type="Pfam" id="PF00497">
    <property type="entry name" value="SBP_bac_3"/>
    <property type="match status" value="1"/>
</dbReference>
<dbReference type="PANTHER" id="PTHR35936">
    <property type="entry name" value="MEMBRANE-BOUND LYTIC MUREIN TRANSGLYCOSYLASE F"/>
    <property type="match status" value="1"/>
</dbReference>
<dbReference type="SUPFAM" id="SSF53850">
    <property type="entry name" value="Periplasmic binding protein-like II"/>
    <property type="match status" value="1"/>
</dbReference>
<feature type="domain" description="Solute-binding protein family 3/N-terminal" evidence="3">
    <location>
        <begin position="47"/>
        <end position="275"/>
    </location>
</feature>
<dbReference type="SMART" id="SM00062">
    <property type="entry name" value="PBPb"/>
    <property type="match status" value="1"/>
</dbReference>
<comment type="caution">
    <text evidence="4">The sequence shown here is derived from an EMBL/GenBank/DDBJ whole genome shotgun (WGS) entry which is preliminary data.</text>
</comment>
<organism evidence="4 5">
    <name type="scientific">Streptococcus iniae</name>
    <name type="common">Streptococcus shiloi</name>
    <dbReference type="NCBI Taxonomy" id="1346"/>
    <lineage>
        <taxon>Bacteria</taxon>
        <taxon>Bacillati</taxon>
        <taxon>Bacillota</taxon>
        <taxon>Bacilli</taxon>
        <taxon>Lactobacillales</taxon>
        <taxon>Streptococcaceae</taxon>
        <taxon>Streptococcus</taxon>
    </lineage>
</organism>
<proteinExistence type="predicted"/>
<protein>
    <submittedName>
        <fullName evidence="4">Amino acid ABC transporter substrate-binding protein</fullName>
    </submittedName>
</protein>
<gene>
    <name evidence="4" type="ORF">DIY07_04700</name>
</gene>
<dbReference type="OrthoDB" id="9775197at2"/>
<keyword evidence="1 2" id="KW-0732">Signal</keyword>
<dbReference type="EMBL" id="QLQD01000045">
    <property type="protein sequence ID" value="RLU57188.1"/>
    <property type="molecule type" value="Genomic_DNA"/>
</dbReference>
<dbReference type="Gene3D" id="3.40.190.10">
    <property type="entry name" value="Periplasmic binding protein-like II"/>
    <property type="match status" value="2"/>
</dbReference>
<feature type="chain" id="PRO_5018654865" evidence="2">
    <location>
        <begin position="28"/>
        <end position="283"/>
    </location>
</feature>